<accession>A0A1E5PGJ6</accession>
<evidence type="ECO:0000313" key="3">
    <source>
        <dbReference type="Proteomes" id="UP000095759"/>
    </source>
</evidence>
<dbReference type="STRING" id="285458.BGM19_03190"/>
<protein>
    <recommendedName>
        <fullName evidence="4">PknH-like extracellular domain-containing protein</fullName>
    </recommendedName>
</protein>
<gene>
    <name evidence="2" type="ORF">AS594_33450</name>
</gene>
<keyword evidence="3" id="KW-1185">Reference proteome</keyword>
<sequence length="224" mass="23244">MAVGALAVVGCGADPGRPASAPAAASPSAPAPAGRPLTAEQLVAAALPGEESPDAYGHPVFERKSRVNDPRFQPSDPACGPTLAAARAWQNSSPAPAVAQQTFNWKGDIYGGMSILASYRGIGAKEAFAQVSEGLKTCRYYEIAATRYKGTVTVAPAPRHGDEAVQFEVTAPTDLGPHVNQFTVVRVGSVVVTFTKLSVGGHVVRAFPPALIDQQVSLLQQAQN</sequence>
<organism evidence="2 3">
    <name type="scientific">Streptomyces agglomeratus</name>
    <dbReference type="NCBI Taxonomy" id="285458"/>
    <lineage>
        <taxon>Bacteria</taxon>
        <taxon>Bacillati</taxon>
        <taxon>Actinomycetota</taxon>
        <taxon>Actinomycetes</taxon>
        <taxon>Kitasatosporales</taxon>
        <taxon>Streptomycetaceae</taxon>
        <taxon>Streptomyces</taxon>
    </lineage>
</organism>
<dbReference type="EMBL" id="MEHJ01000001">
    <property type="protein sequence ID" value="OEJ28651.1"/>
    <property type="molecule type" value="Genomic_DNA"/>
</dbReference>
<feature type="compositionally biased region" description="Low complexity" evidence="1">
    <location>
        <begin position="14"/>
        <end position="36"/>
    </location>
</feature>
<evidence type="ECO:0000256" key="1">
    <source>
        <dbReference type="SAM" id="MobiDB-lite"/>
    </source>
</evidence>
<feature type="region of interest" description="Disordered" evidence="1">
    <location>
        <begin position="14"/>
        <end position="37"/>
    </location>
</feature>
<dbReference type="Proteomes" id="UP000095759">
    <property type="component" value="Unassembled WGS sequence"/>
</dbReference>
<evidence type="ECO:0000313" key="2">
    <source>
        <dbReference type="EMBL" id="OEJ28651.1"/>
    </source>
</evidence>
<reference evidence="2 3" key="1">
    <citation type="submission" date="2016-08" db="EMBL/GenBank/DDBJ databases">
        <title>Complete genome sequence of Streptomyces agglomeratus strain 6-3-2, a novel anti-MRSA actinomycete isolated from Wuli of Tebit, China.</title>
        <authorList>
            <person name="Chen X."/>
        </authorList>
    </citation>
    <scope>NUCLEOTIDE SEQUENCE [LARGE SCALE GENOMIC DNA]</scope>
    <source>
        <strain evidence="2 3">6-3-2</strain>
    </source>
</reference>
<proteinExistence type="predicted"/>
<evidence type="ECO:0008006" key="4">
    <source>
        <dbReference type="Google" id="ProtNLM"/>
    </source>
</evidence>
<comment type="caution">
    <text evidence="2">The sequence shown here is derived from an EMBL/GenBank/DDBJ whole genome shotgun (WGS) entry which is preliminary data.</text>
</comment>
<dbReference type="AlphaFoldDB" id="A0A1E5PGJ6"/>
<name>A0A1E5PGJ6_9ACTN</name>